<dbReference type="Gene3D" id="1.25.40.180">
    <property type="match status" value="1"/>
</dbReference>
<dbReference type="AlphaFoldDB" id="A0A2G2UUM9"/>
<dbReference type="GO" id="GO:0045892">
    <property type="term" value="P:negative regulation of DNA-templated transcription"/>
    <property type="evidence" value="ECO:0007669"/>
    <property type="project" value="InterPro"/>
</dbReference>
<accession>A0A2G2UUM9</accession>
<keyword evidence="5" id="KW-0810">Translation regulation</keyword>
<comment type="similarity">
    <text evidence="2">Belongs to the PDCD4 family.</text>
</comment>
<comment type="caution">
    <text evidence="8">The sequence shown here is derived from an EMBL/GenBank/DDBJ whole genome shotgun (WGS) entry which is preliminary data.</text>
</comment>
<evidence type="ECO:0000256" key="6">
    <source>
        <dbReference type="ARBA" id="ARBA00023242"/>
    </source>
</evidence>
<dbReference type="PANTHER" id="PTHR12626:SF2">
    <property type="entry name" value="MA3 DOMAIN-CONTAINING TRANSLATION REGULATORY FACTOR 2"/>
    <property type="match status" value="1"/>
</dbReference>
<dbReference type="Proteomes" id="UP000222542">
    <property type="component" value="Unassembled WGS sequence"/>
</dbReference>
<evidence type="ECO:0000256" key="4">
    <source>
        <dbReference type="ARBA" id="ARBA00022737"/>
    </source>
</evidence>
<proteinExistence type="inferred from homology"/>
<evidence type="ECO:0000313" key="8">
    <source>
        <dbReference type="EMBL" id="PHT24445.1"/>
    </source>
</evidence>
<evidence type="ECO:0000256" key="3">
    <source>
        <dbReference type="ARBA" id="ARBA00022490"/>
    </source>
</evidence>
<evidence type="ECO:0000313" key="9">
    <source>
        <dbReference type="Proteomes" id="UP000222542"/>
    </source>
</evidence>
<reference evidence="8 9" key="2">
    <citation type="journal article" date="2017" name="Genome Biol.">
        <title>New reference genome sequences of hot pepper reveal the massive evolution of plant disease-resistance genes by retroduplication.</title>
        <authorList>
            <person name="Kim S."/>
            <person name="Park J."/>
            <person name="Yeom S.I."/>
            <person name="Kim Y.M."/>
            <person name="Seo E."/>
            <person name="Kim K.T."/>
            <person name="Kim M.S."/>
            <person name="Lee J.M."/>
            <person name="Cheong K."/>
            <person name="Shin H.S."/>
            <person name="Kim S.B."/>
            <person name="Han K."/>
            <person name="Lee J."/>
            <person name="Park M."/>
            <person name="Lee H.A."/>
            <person name="Lee H.Y."/>
            <person name="Lee Y."/>
            <person name="Oh S."/>
            <person name="Lee J.H."/>
            <person name="Choi E."/>
            <person name="Choi E."/>
            <person name="Lee S.E."/>
            <person name="Jeon J."/>
            <person name="Kim H."/>
            <person name="Choi G."/>
            <person name="Song H."/>
            <person name="Lee J."/>
            <person name="Lee S.C."/>
            <person name="Kwon J.K."/>
            <person name="Lee H.Y."/>
            <person name="Koo N."/>
            <person name="Hong Y."/>
            <person name="Kim R.W."/>
            <person name="Kang W.H."/>
            <person name="Huh J.H."/>
            <person name="Kang B.C."/>
            <person name="Yang T.J."/>
            <person name="Lee Y.H."/>
            <person name="Bennetzen J.L."/>
            <person name="Choi D."/>
        </authorList>
    </citation>
    <scope>NUCLEOTIDE SEQUENCE [LARGE SCALE GENOMIC DNA]</scope>
    <source>
        <strain evidence="9">cv. CM334</strain>
    </source>
</reference>
<keyword evidence="4" id="KW-0677">Repeat</keyword>
<dbReference type="PROSITE" id="PS51366">
    <property type="entry name" value="MI"/>
    <property type="match status" value="1"/>
</dbReference>
<evidence type="ECO:0000256" key="2">
    <source>
        <dbReference type="ARBA" id="ARBA00005497"/>
    </source>
</evidence>
<dbReference type="EMBL" id="AYRZ02030682">
    <property type="protein sequence ID" value="PHT24445.1"/>
    <property type="molecule type" value="Genomic_DNA"/>
</dbReference>
<protein>
    <recommendedName>
        <fullName evidence="7">MI domain-containing protein</fullName>
    </recommendedName>
</protein>
<reference evidence="8 9" key="1">
    <citation type="journal article" date="2014" name="Nat. Genet.">
        <title>Genome sequence of the hot pepper provides insights into the evolution of pungency in Capsicum species.</title>
        <authorList>
            <person name="Kim S."/>
            <person name="Park M."/>
            <person name="Yeom S.I."/>
            <person name="Kim Y.M."/>
            <person name="Lee J.M."/>
            <person name="Lee H.A."/>
            <person name="Seo E."/>
            <person name="Choi J."/>
            <person name="Cheong K."/>
            <person name="Kim K.T."/>
            <person name="Jung K."/>
            <person name="Lee G.W."/>
            <person name="Oh S.K."/>
            <person name="Bae C."/>
            <person name="Kim S.B."/>
            <person name="Lee H.Y."/>
            <person name="Kim S.Y."/>
            <person name="Kim M.S."/>
            <person name="Kang B.C."/>
            <person name="Jo Y.D."/>
            <person name="Yang H.B."/>
            <person name="Jeong H.J."/>
            <person name="Kang W.H."/>
            <person name="Kwon J.K."/>
            <person name="Shin C."/>
            <person name="Lim J.Y."/>
            <person name="Park J.H."/>
            <person name="Huh J.H."/>
            <person name="Kim J.S."/>
            <person name="Kim B.D."/>
            <person name="Cohen O."/>
            <person name="Paran I."/>
            <person name="Suh M.C."/>
            <person name="Lee S.B."/>
            <person name="Kim Y.K."/>
            <person name="Shin Y."/>
            <person name="Noh S.J."/>
            <person name="Park J."/>
            <person name="Seo Y.S."/>
            <person name="Kwon S.Y."/>
            <person name="Kim H.A."/>
            <person name="Park J.M."/>
            <person name="Kim H.J."/>
            <person name="Choi S.B."/>
            <person name="Bosland P.W."/>
            <person name="Reeves G."/>
            <person name="Jo S.H."/>
            <person name="Lee B.W."/>
            <person name="Cho H.T."/>
            <person name="Choi H.S."/>
            <person name="Lee M.S."/>
            <person name="Yu Y."/>
            <person name="Do Choi Y."/>
            <person name="Park B.S."/>
            <person name="van Deynze A."/>
            <person name="Ashrafi H."/>
            <person name="Hill T."/>
            <person name="Kim W.T."/>
            <person name="Pai H.S."/>
            <person name="Ahn H.K."/>
            <person name="Yeam I."/>
            <person name="Giovannoni J.J."/>
            <person name="Rose J.K."/>
            <person name="Sorensen I."/>
            <person name="Lee S.J."/>
            <person name="Kim R.W."/>
            <person name="Choi I.Y."/>
            <person name="Choi B.S."/>
            <person name="Lim J.S."/>
            <person name="Lee Y.H."/>
            <person name="Choi D."/>
        </authorList>
    </citation>
    <scope>NUCLEOTIDE SEQUENCE [LARGE SCALE GENOMIC DNA]</scope>
    <source>
        <strain evidence="9">cv. CM334</strain>
    </source>
</reference>
<keyword evidence="9" id="KW-1185">Reference proteome</keyword>
<name>A0A2G2UUM9_CAPAN</name>
<gene>
    <name evidence="8" type="ORF">T459_35835</name>
</gene>
<dbReference type="InterPro" id="IPR016024">
    <property type="entry name" value="ARM-type_fold"/>
</dbReference>
<dbReference type="InterPro" id="IPR039778">
    <property type="entry name" value="PDCD4"/>
</dbReference>
<keyword evidence="6" id="KW-0539">Nucleus</keyword>
<evidence type="ECO:0000259" key="7">
    <source>
        <dbReference type="PROSITE" id="PS51366"/>
    </source>
</evidence>
<feature type="domain" description="MI" evidence="7">
    <location>
        <begin position="1"/>
        <end position="64"/>
    </location>
</feature>
<evidence type="ECO:0000256" key="1">
    <source>
        <dbReference type="ARBA" id="ARBA00004496"/>
    </source>
</evidence>
<evidence type="ECO:0000256" key="5">
    <source>
        <dbReference type="ARBA" id="ARBA00022845"/>
    </source>
</evidence>
<keyword evidence="3" id="KW-0963">Cytoplasm</keyword>
<comment type="subcellular location">
    <subcellularLocation>
        <location evidence="1">Cytoplasm</location>
    </subcellularLocation>
</comment>
<dbReference type="SUPFAM" id="SSF48371">
    <property type="entry name" value="ARM repeat"/>
    <property type="match status" value="1"/>
</dbReference>
<dbReference type="Gramene" id="PHT24445">
    <property type="protein sequence ID" value="PHT24445"/>
    <property type="gene ID" value="T459_35835"/>
</dbReference>
<dbReference type="Pfam" id="PF02847">
    <property type="entry name" value="MA3"/>
    <property type="match status" value="1"/>
</dbReference>
<dbReference type="STRING" id="4072.A0A2G2UUM9"/>
<dbReference type="PANTHER" id="PTHR12626">
    <property type="entry name" value="PROGRAMMED CELL DEATH 4"/>
    <property type="match status" value="1"/>
</dbReference>
<dbReference type="InterPro" id="IPR003891">
    <property type="entry name" value="Initiation_fac_eIF4g_MI"/>
</dbReference>
<sequence>MTSILLSSVCFPADDVVNGFIMLIESADDIALDIPIVAEDLAMFLARAKVDEVLTPQHMEEISSQFFEPNSMGIVV</sequence>
<dbReference type="GO" id="GO:0005737">
    <property type="term" value="C:cytoplasm"/>
    <property type="evidence" value="ECO:0007669"/>
    <property type="project" value="UniProtKB-SubCell"/>
</dbReference>
<organism evidence="8 9">
    <name type="scientific">Capsicum annuum</name>
    <name type="common">Capsicum pepper</name>
    <dbReference type="NCBI Taxonomy" id="4072"/>
    <lineage>
        <taxon>Eukaryota</taxon>
        <taxon>Viridiplantae</taxon>
        <taxon>Streptophyta</taxon>
        <taxon>Embryophyta</taxon>
        <taxon>Tracheophyta</taxon>
        <taxon>Spermatophyta</taxon>
        <taxon>Magnoliopsida</taxon>
        <taxon>eudicotyledons</taxon>
        <taxon>Gunneridae</taxon>
        <taxon>Pentapetalae</taxon>
        <taxon>asterids</taxon>
        <taxon>lamiids</taxon>
        <taxon>Solanales</taxon>
        <taxon>Solanaceae</taxon>
        <taxon>Solanoideae</taxon>
        <taxon>Capsiceae</taxon>
        <taxon>Capsicum</taxon>
    </lineage>
</organism>
<dbReference type="GO" id="GO:0006417">
    <property type="term" value="P:regulation of translation"/>
    <property type="evidence" value="ECO:0007669"/>
    <property type="project" value="UniProtKB-KW"/>
</dbReference>